<dbReference type="Pfam" id="PF13802">
    <property type="entry name" value="Gal_mutarotas_2"/>
    <property type="match status" value="1"/>
</dbReference>
<organism evidence="9 10">
    <name type="scientific">Rhynchosporium secalis</name>
    <name type="common">Barley scald fungus</name>
    <dbReference type="NCBI Taxonomy" id="38038"/>
    <lineage>
        <taxon>Eukaryota</taxon>
        <taxon>Fungi</taxon>
        <taxon>Dikarya</taxon>
        <taxon>Ascomycota</taxon>
        <taxon>Pezizomycotina</taxon>
        <taxon>Leotiomycetes</taxon>
        <taxon>Helotiales</taxon>
        <taxon>Ploettnerulaceae</taxon>
        <taxon>Rhynchosporium</taxon>
    </lineage>
</organism>
<proteinExistence type="inferred from homology"/>
<dbReference type="PANTHER" id="PTHR22762">
    <property type="entry name" value="ALPHA-GLUCOSIDASE"/>
    <property type="match status" value="1"/>
</dbReference>
<dbReference type="Gene3D" id="2.60.40.1760">
    <property type="entry name" value="glycosyl hydrolase (family 31)"/>
    <property type="match status" value="1"/>
</dbReference>
<accession>A0A1E1MIU6</accession>
<dbReference type="Gene3D" id="3.20.20.80">
    <property type="entry name" value="Glycosidases"/>
    <property type="match status" value="1"/>
</dbReference>
<dbReference type="InterPro" id="IPR017853">
    <property type="entry name" value="GH"/>
</dbReference>
<evidence type="ECO:0000259" key="8">
    <source>
        <dbReference type="Pfam" id="PF21365"/>
    </source>
</evidence>
<evidence type="ECO:0000259" key="6">
    <source>
        <dbReference type="Pfam" id="PF01055"/>
    </source>
</evidence>
<dbReference type="EMBL" id="FJVC01000363">
    <property type="protein sequence ID" value="CZT49028.1"/>
    <property type="molecule type" value="Genomic_DNA"/>
</dbReference>
<comment type="catalytic activity">
    <reaction evidence="1">
        <text>Hydrolysis of terminal, non-reducing (1-&gt;4)-linked alpha-D-glucose residues with release of alpha-D-glucose.</text>
        <dbReference type="EC" id="3.2.1.20"/>
    </reaction>
</comment>
<name>A0A1E1MIU6_RHYSE</name>
<protein>
    <recommendedName>
        <fullName evidence="3">alpha-glucosidase</fullName>
        <ecNumber evidence="3">3.2.1.20</ecNumber>
    </recommendedName>
</protein>
<evidence type="ECO:0000256" key="5">
    <source>
        <dbReference type="SAM" id="MobiDB-lite"/>
    </source>
</evidence>
<keyword evidence="4" id="KW-0378">Hydrolase</keyword>
<evidence type="ECO:0000256" key="3">
    <source>
        <dbReference type="ARBA" id="ARBA00012741"/>
    </source>
</evidence>
<evidence type="ECO:0000256" key="2">
    <source>
        <dbReference type="ARBA" id="ARBA00007806"/>
    </source>
</evidence>
<dbReference type="InterPro" id="IPR048395">
    <property type="entry name" value="Glyco_hydro_31_C"/>
</dbReference>
<comment type="similarity">
    <text evidence="2 4">Belongs to the glycosyl hydrolase 31 family.</text>
</comment>
<dbReference type="SUPFAM" id="SSF74650">
    <property type="entry name" value="Galactose mutarotase-like"/>
    <property type="match status" value="1"/>
</dbReference>
<dbReference type="InterPro" id="IPR000322">
    <property type="entry name" value="Glyco_hydro_31_TIM"/>
</dbReference>
<evidence type="ECO:0000256" key="4">
    <source>
        <dbReference type="RuleBase" id="RU361185"/>
    </source>
</evidence>
<reference evidence="10" key="1">
    <citation type="submission" date="2016-03" db="EMBL/GenBank/DDBJ databases">
        <authorList>
            <person name="Guldener U."/>
        </authorList>
    </citation>
    <scope>NUCLEOTIDE SEQUENCE [LARGE SCALE GENOMIC DNA]</scope>
</reference>
<feature type="domain" description="Glycosyl hydrolase family 31 C-terminal" evidence="8">
    <location>
        <begin position="621"/>
        <end position="708"/>
    </location>
</feature>
<dbReference type="AlphaFoldDB" id="A0A1E1MIU6"/>
<dbReference type="Pfam" id="PF21365">
    <property type="entry name" value="Glyco_hydro_31_3rd"/>
    <property type="match status" value="1"/>
</dbReference>
<dbReference type="EC" id="3.2.1.20" evidence="3"/>
<sequence length="834" mass="92465">MPQREFVPQKYTVLPEQGIIEGSSSGEVSLESTDGGDSPFQFTFQALRPGLFRTTFSSKTHPLPPHPSTARPQPTIQAANVSSNFSSSNKTFNAGGVTATIDWSGPPLVSLQLDGQSTPIHSDLDFRSYAVDATGIAHYTRYKRNTLHVGLGEKAAPMNLSNRNFLLSVTDCFGYDIYRTDPLYKHIPLLINATPEGCVGIFSTSHSRGTYAVGSEIDGMWGHFKVYRQDYGGLEEYLMVGKTIQDVVRIYADLVGYPLLVPRWAFGYIAGGMKYSVLDEPRAADALMEFAAKLKKHDIPCSAFQLSSGYMFAETEPKIRNVFTWNRHRFPDPEGFVEKYHHEGIRIIANVKPYVLAHHPEYQKLVDSGALFTDPRTKNSAIARLWSAGGGESGEGGHIDFTSEAGFNWWYEGVKGLRKCGVEGIWNDNNEYTIPDDDWELALDARNADDGNKVGLWGRSLHTELMGKSSHDALVDLEPDVRPFVLTRSATAGTMRYAASSWAGDNVTSWDSMKGANSLSLNAGVSLIQCYGHDIGGFEGPQPTPELLLRWIQLGIHSQRFAINCFKTDENDNTIGGVIEPWMYPEITPLVRDAIKRRYELIPYLYSLMLESHLTALAPQRWIGWGYESDPEVWTPEVMAGETQYWLGSTLLVGGVYEPGKSTARMYLPQNNHGYLNLNAPYQYLAGGQWVELESPWKESIPLLAKVGGGIAIGKDIQTRSPGDNRFPSPNAVEDDYRAVEIFPASGASAEFVYTWYEDDGISAKPDITTFTLTYCSTDEDISVGFTKDEKFVPVWEEVDIILPVGEKRVVVQAGSKCAKKGESQGRAVFTLVL</sequence>
<evidence type="ECO:0000313" key="9">
    <source>
        <dbReference type="EMBL" id="CZT49028.1"/>
    </source>
</evidence>
<dbReference type="PANTHER" id="PTHR22762:SF165">
    <property type="entry name" value="PUTATIVE (AFU_ORTHOLOGUE AFUA_1G06560)-RELATED"/>
    <property type="match status" value="1"/>
</dbReference>
<dbReference type="InterPro" id="IPR011013">
    <property type="entry name" value="Gal_mutarotase_sf_dom"/>
</dbReference>
<evidence type="ECO:0000313" key="10">
    <source>
        <dbReference type="Proteomes" id="UP000177625"/>
    </source>
</evidence>
<dbReference type="CDD" id="cd14752">
    <property type="entry name" value="GH31_N"/>
    <property type="match status" value="1"/>
</dbReference>
<evidence type="ECO:0000259" key="7">
    <source>
        <dbReference type="Pfam" id="PF13802"/>
    </source>
</evidence>
<dbReference type="SUPFAM" id="SSF51445">
    <property type="entry name" value="(Trans)glycosidases"/>
    <property type="match status" value="1"/>
</dbReference>
<dbReference type="Proteomes" id="UP000177625">
    <property type="component" value="Unassembled WGS sequence"/>
</dbReference>
<keyword evidence="10" id="KW-1185">Reference proteome</keyword>
<dbReference type="GO" id="GO:0005975">
    <property type="term" value="P:carbohydrate metabolic process"/>
    <property type="evidence" value="ECO:0007669"/>
    <property type="project" value="InterPro"/>
</dbReference>
<dbReference type="GO" id="GO:0030246">
    <property type="term" value="F:carbohydrate binding"/>
    <property type="evidence" value="ECO:0007669"/>
    <property type="project" value="InterPro"/>
</dbReference>
<gene>
    <name evidence="9" type="ORF">RSE6_09809</name>
</gene>
<dbReference type="GO" id="GO:0004558">
    <property type="term" value="F:alpha-1,4-glucosidase activity"/>
    <property type="evidence" value="ECO:0007669"/>
    <property type="project" value="UniProtKB-EC"/>
</dbReference>
<evidence type="ECO:0000256" key="1">
    <source>
        <dbReference type="ARBA" id="ARBA00001657"/>
    </source>
</evidence>
<keyword evidence="4" id="KW-0326">Glycosidase</keyword>
<feature type="domain" description="Glycoside hydrolase family 31 N-terminal" evidence="7">
    <location>
        <begin position="42"/>
        <end position="206"/>
    </location>
</feature>
<dbReference type="InterPro" id="IPR025887">
    <property type="entry name" value="Glyco_hydro_31_N_dom"/>
</dbReference>
<feature type="domain" description="Glycoside hydrolase family 31 TIM barrel" evidence="6">
    <location>
        <begin position="258"/>
        <end position="608"/>
    </location>
</feature>
<dbReference type="Pfam" id="PF01055">
    <property type="entry name" value="Glyco_hydro_31_2nd"/>
    <property type="match status" value="1"/>
</dbReference>
<feature type="region of interest" description="Disordered" evidence="5">
    <location>
        <begin position="55"/>
        <end position="74"/>
    </location>
</feature>